<comment type="caution">
    <text evidence="2">The sequence shown here is derived from an EMBL/GenBank/DDBJ whole genome shotgun (WGS) entry which is preliminary data.</text>
</comment>
<proteinExistence type="predicted"/>
<organism evidence="2 3">
    <name type="scientific">Chromobacterium aquaticum</name>
    <dbReference type="NCBI Taxonomy" id="467180"/>
    <lineage>
        <taxon>Bacteria</taxon>
        <taxon>Pseudomonadati</taxon>
        <taxon>Pseudomonadota</taxon>
        <taxon>Betaproteobacteria</taxon>
        <taxon>Neisseriales</taxon>
        <taxon>Chromobacteriaceae</taxon>
        <taxon>Chromobacterium</taxon>
    </lineage>
</organism>
<keyword evidence="1" id="KW-1133">Transmembrane helix</keyword>
<dbReference type="RefSeq" id="WP_231463003.1">
    <property type="nucleotide sequence ID" value="NZ_JAJOHW010000089.1"/>
</dbReference>
<accession>A0ABV9A256</accession>
<evidence type="ECO:0000256" key="1">
    <source>
        <dbReference type="SAM" id="Phobius"/>
    </source>
</evidence>
<dbReference type="EMBL" id="JBHSEK010000017">
    <property type="protein sequence ID" value="MFC4491786.1"/>
    <property type="molecule type" value="Genomic_DNA"/>
</dbReference>
<keyword evidence="1" id="KW-0812">Transmembrane</keyword>
<sequence>MSRGKFSPSRLFVVIALLILGLVLVYSKDEAKNAVRIFLESYWPAVVIWLLAIVGVGAGKFFCEPDENGGEGLIYRSFGGYADAVFTIATYGFSGSTSLALLKGLYLQLFFGGSFFTGFGEFDLASIFVISSFLLFYSVVSTTRQIINVVFQAEATTVTSA</sequence>
<feature type="transmembrane region" description="Helical" evidence="1">
    <location>
        <begin position="84"/>
        <end position="102"/>
    </location>
</feature>
<dbReference type="Proteomes" id="UP001595999">
    <property type="component" value="Unassembled WGS sequence"/>
</dbReference>
<protein>
    <submittedName>
        <fullName evidence="2">Uncharacterized protein</fullName>
    </submittedName>
</protein>
<keyword evidence="3" id="KW-1185">Reference proteome</keyword>
<feature type="transmembrane region" description="Helical" evidence="1">
    <location>
        <begin position="122"/>
        <end position="140"/>
    </location>
</feature>
<feature type="transmembrane region" description="Helical" evidence="1">
    <location>
        <begin position="43"/>
        <end position="63"/>
    </location>
</feature>
<name>A0ABV9A256_9NEIS</name>
<evidence type="ECO:0000313" key="2">
    <source>
        <dbReference type="EMBL" id="MFC4491786.1"/>
    </source>
</evidence>
<evidence type="ECO:0000313" key="3">
    <source>
        <dbReference type="Proteomes" id="UP001595999"/>
    </source>
</evidence>
<keyword evidence="1" id="KW-0472">Membrane</keyword>
<gene>
    <name evidence="2" type="ORF">ACFO0R_19420</name>
</gene>
<reference evidence="3" key="1">
    <citation type="journal article" date="2019" name="Int. J. Syst. Evol. Microbiol.">
        <title>The Global Catalogue of Microorganisms (GCM) 10K type strain sequencing project: providing services to taxonomists for standard genome sequencing and annotation.</title>
        <authorList>
            <consortium name="The Broad Institute Genomics Platform"/>
            <consortium name="The Broad Institute Genome Sequencing Center for Infectious Disease"/>
            <person name="Wu L."/>
            <person name="Ma J."/>
        </authorList>
    </citation>
    <scope>NUCLEOTIDE SEQUENCE [LARGE SCALE GENOMIC DNA]</scope>
    <source>
        <strain evidence="3">CGMCC 4.7608</strain>
    </source>
</reference>